<dbReference type="Gene3D" id="2.70.70.10">
    <property type="entry name" value="Glucose Permease (Domain IIA)"/>
    <property type="match status" value="1"/>
</dbReference>
<dbReference type="RefSeq" id="WP_194109528.1">
    <property type="nucleotide sequence ID" value="NZ_JADFFL010000001.1"/>
</dbReference>
<organism evidence="2 3">
    <name type="scientific">Mucilaginibacter myungsuensis</name>
    <dbReference type="NCBI Taxonomy" id="649104"/>
    <lineage>
        <taxon>Bacteria</taxon>
        <taxon>Pseudomonadati</taxon>
        <taxon>Bacteroidota</taxon>
        <taxon>Sphingobacteriia</taxon>
        <taxon>Sphingobacteriales</taxon>
        <taxon>Sphingobacteriaceae</taxon>
        <taxon>Mucilaginibacter</taxon>
    </lineage>
</organism>
<evidence type="ECO:0000313" key="2">
    <source>
        <dbReference type="EMBL" id="MBE9660323.1"/>
    </source>
</evidence>
<dbReference type="GO" id="GO:0004222">
    <property type="term" value="F:metalloendopeptidase activity"/>
    <property type="evidence" value="ECO:0007669"/>
    <property type="project" value="TreeGrafter"/>
</dbReference>
<dbReference type="Pfam" id="PF01551">
    <property type="entry name" value="Peptidase_M23"/>
    <property type="match status" value="1"/>
</dbReference>
<dbReference type="EMBL" id="JADFFL010000001">
    <property type="protein sequence ID" value="MBE9660323.1"/>
    <property type="molecule type" value="Genomic_DNA"/>
</dbReference>
<dbReference type="InterPro" id="IPR050570">
    <property type="entry name" value="Cell_wall_metabolism_enzyme"/>
</dbReference>
<comment type="caution">
    <text evidence="2">The sequence shown here is derived from an EMBL/GenBank/DDBJ whole genome shotgun (WGS) entry which is preliminary data.</text>
</comment>
<dbReference type="AlphaFoldDB" id="A0A929KUV1"/>
<dbReference type="SUPFAM" id="SSF51261">
    <property type="entry name" value="Duplicated hybrid motif"/>
    <property type="match status" value="1"/>
</dbReference>
<reference evidence="2" key="1">
    <citation type="submission" date="2020-10" db="EMBL/GenBank/DDBJ databases">
        <title>Mucilaginibacter mali sp. nov., isolated from rhizosphere soil of apple orchard.</title>
        <authorList>
            <person name="Lee J.-S."/>
            <person name="Kim H.S."/>
            <person name="Kim J.-S."/>
        </authorList>
    </citation>
    <scope>NUCLEOTIDE SEQUENCE</scope>
    <source>
        <strain evidence="2">KCTC 22746</strain>
    </source>
</reference>
<proteinExistence type="predicted"/>
<name>A0A929KUV1_9SPHI</name>
<feature type="domain" description="M23ase beta-sheet core" evidence="1">
    <location>
        <begin position="3"/>
        <end position="60"/>
    </location>
</feature>
<accession>A0A929KUV1</accession>
<protein>
    <submittedName>
        <fullName evidence="2">M23 family metallopeptidase</fullName>
    </submittedName>
</protein>
<dbReference type="CDD" id="cd12797">
    <property type="entry name" value="M23_peptidase"/>
    <property type="match status" value="1"/>
</dbReference>
<dbReference type="PANTHER" id="PTHR21666">
    <property type="entry name" value="PEPTIDASE-RELATED"/>
    <property type="match status" value="1"/>
</dbReference>
<sequence length="100" mass="11103">MPGNSVILKTANNEYLFFAHLKQLTVNVKEGDVVKQGQLLGRCGNSGNSSEPHLHFHVQDTPSFDTATGIKCYFERIHVNGKIMGNHSPIKGDRIENIKL</sequence>
<keyword evidence="3" id="KW-1185">Reference proteome</keyword>
<dbReference type="InterPro" id="IPR016047">
    <property type="entry name" value="M23ase_b-sheet_dom"/>
</dbReference>
<evidence type="ECO:0000259" key="1">
    <source>
        <dbReference type="Pfam" id="PF01551"/>
    </source>
</evidence>
<dbReference type="PANTHER" id="PTHR21666:SF270">
    <property type="entry name" value="MUREIN HYDROLASE ACTIVATOR ENVC"/>
    <property type="match status" value="1"/>
</dbReference>
<gene>
    <name evidence="2" type="ORF">IRJ16_00355</name>
</gene>
<dbReference type="Proteomes" id="UP000622475">
    <property type="component" value="Unassembled WGS sequence"/>
</dbReference>
<dbReference type="InterPro" id="IPR011055">
    <property type="entry name" value="Dup_hybrid_motif"/>
</dbReference>
<evidence type="ECO:0000313" key="3">
    <source>
        <dbReference type="Proteomes" id="UP000622475"/>
    </source>
</evidence>